<dbReference type="Gene3D" id="3.30.420.10">
    <property type="entry name" value="Ribonuclease H-like superfamily/Ribonuclease H"/>
    <property type="match status" value="1"/>
</dbReference>
<dbReference type="Gene3D" id="1.10.340.70">
    <property type="match status" value="1"/>
</dbReference>
<dbReference type="PANTHER" id="PTHR37984:SF5">
    <property type="entry name" value="PROTEIN NYNRIN-LIKE"/>
    <property type="match status" value="1"/>
</dbReference>
<sequence length="502" mass="54642">MIIPWTEPPLAVAGGSTVLPVGAAFLKISIGPATGAVEAAVLEDNVLPLIIGEDWFSAAQARLIFEPPKPTQLQHRATNVTIIANHKLAPRMANAVIPTKSVLFPQARPSSKDCVQRDSPPEQPLWQALAAQTLPSSSTTLVSDSLAFDTVLVHNHPDNTLPLISSQLTLSQHVMQSRQSLATMQQDRECAASPSSLANKEDPAAFTKPDDVLYRQLSSGTHAVVTPSKLRPAILQALHDGAGLSDTKCTLLKLQDCNWWPDREQSTESCASSCQCRQQLNYPTSHSVGLLHSMPTTDIPSSTIANDHVTMPPSNSKRYSLSVVDFATSCIMVAALTSVCDIIKHLHNVFHTCGTPDHCLSDSDHGSAFESHEFKRFMSLHSVELHFTTAYRPEGNGLVERSNGTLLAALLKISVMELLSWPTKLQEAAFAVNTSMNASTNFTPFQLLYGYVPKIPLQQHRPFQHSALAERILVTAVQRSESAANSEALKLQCFRMCVLSCM</sequence>
<dbReference type="InterPro" id="IPR012337">
    <property type="entry name" value="RNaseH-like_sf"/>
</dbReference>
<accession>L7M5H3</accession>
<feature type="domain" description="Integrase catalytic" evidence="1">
    <location>
        <begin position="296"/>
        <end position="452"/>
    </location>
</feature>
<proteinExistence type="evidence at transcript level"/>
<protein>
    <submittedName>
        <fullName evidence="2">Putative tick transposon</fullName>
    </submittedName>
</protein>
<name>L7M5H3_RHIPC</name>
<reference evidence="2" key="1">
    <citation type="submission" date="2012-11" db="EMBL/GenBank/DDBJ databases">
        <authorList>
            <person name="Lucero-Rivera Y.E."/>
            <person name="Tovar-Ramirez D."/>
        </authorList>
    </citation>
    <scope>NUCLEOTIDE SEQUENCE</scope>
    <source>
        <tissue evidence="2">Salivary gland</tissue>
    </source>
</reference>
<dbReference type="InterPro" id="IPR036397">
    <property type="entry name" value="RNaseH_sf"/>
</dbReference>
<dbReference type="GO" id="GO:0003676">
    <property type="term" value="F:nucleic acid binding"/>
    <property type="evidence" value="ECO:0007669"/>
    <property type="project" value="InterPro"/>
</dbReference>
<dbReference type="GO" id="GO:0015074">
    <property type="term" value="P:DNA integration"/>
    <property type="evidence" value="ECO:0007669"/>
    <property type="project" value="InterPro"/>
</dbReference>
<dbReference type="EMBL" id="GACK01006675">
    <property type="protein sequence ID" value="JAA58359.1"/>
    <property type="molecule type" value="mRNA"/>
</dbReference>
<evidence type="ECO:0000259" key="1">
    <source>
        <dbReference type="PROSITE" id="PS50994"/>
    </source>
</evidence>
<dbReference type="PANTHER" id="PTHR37984">
    <property type="entry name" value="PROTEIN CBG26694"/>
    <property type="match status" value="1"/>
</dbReference>
<dbReference type="InterPro" id="IPR001584">
    <property type="entry name" value="Integrase_cat-core"/>
</dbReference>
<organism evidence="2">
    <name type="scientific">Rhipicephalus pulchellus</name>
    <name type="common">Yellow backed tick</name>
    <name type="synonym">Dermacentor pulchellus</name>
    <dbReference type="NCBI Taxonomy" id="72859"/>
    <lineage>
        <taxon>Eukaryota</taxon>
        <taxon>Metazoa</taxon>
        <taxon>Ecdysozoa</taxon>
        <taxon>Arthropoda</taxon>
        <taxon>Chelicerata</taxon>
        <taxon>Arachnida</taxon>
        <taxon>Acari</taxon>
        <taxon>Parasitiformes</taxon>
        <taxon>Ixodida</taxon>
        <taxon>Ixodoidea</taxon>
        <taxon>Ixodidae</taxon>
        <taxon>Rhipicephalinae</taxon>
        <taxon>Rhipicephalus</taxon>
        <taxon>Rhipicephalus</taxon>
    </lineage>
</organism>
<reference evidence="2" key="2">
    <citation type="journal article" date="2015" name="J. Proteomics">
        <title>Sexual differences in the sialomes of the zebra tick, Rhipicephalus pulchellus.</title>
        <authorList>
            <person name="Tan A.W."/>
            <person name="Francischetti I.M."/>
            <person name="Slovak M."/>
            <person name="Kini R.M."/>
            <person name="Ribeiro J.M."/>
        </authorList>
    </citation>
    <scope>NUCLEOTIDE SEQUENCE</scope>
    <source>
        <tissue evidence="2">Salivary gland</tissue>
    </source>
</reference>
<dbReference type="AlphaFoldDB" id="L7M5H3"/>
<dbReference type="InterPro" id="IPR050951">
    <property type="entry name" value="Retrovirus_Pol_polyprotein"/>
</dbReference>
<dbReference type="SUPFAM" id="SSF53098">
    <property type="entry name" value="Ribonuclease H-like"/>
    <property type="match status" value="1"/>
</dbReference>
<evidence type="ECO:0000313" key="2">
    <source>
        <dbReference type="EMBL" id="JAA58359.1"/>
    </source>
</evidence>
<dbReference type="PROSITE" id="PS50994">
    <property type="entry name" value="INTEGRASE"/>
    <property type="match status" value="1"/>
</dbReference>